<comment type="caution">
    <text evidence="2">The sequence shown here is derived from an EMBL/GenBank/DDBJ whole genome shotgun (WGS) entry which is preliminary data.</text>
</comment>
<reference evidence="2 3" key="1">
    <citation type="submission" date="2021-06" db="EMBL/GenBank/DDBJ databases">
        <authorList>
            <person name="Palmer J.M."/>
        </authorList>
    </citation>
    <scope>NUCLEOTIDE SEQUENCE [LARGE SCALE GENOMIC DNA]</scope>
    <source>
        <strain evidence="2 3">XC_2019</strain>
        <tissue evidence="2">Muscle</tissue>
    </source>
</reference>
<sequence>MGWNFIASGTKNINSVKDLRSAGLNEAKNINSCCKQSPDQHQDNGQYDTTLYTPALNGPTVTVGCEPPRPLRSSENCSLRDPMTRTRGVSVGFGPQLWNKLLENLRFF</sequence>
<accession>A0ABV0S5A6</accession>
<feature type="region of interest" description="Disordered" evidence="1">
    <location>
        <begin position="62"/>
        <end position="81"/>
    </location>
</feature>
<name>A0ABV0S5A6_9TELE</name>
<keyword evidence="3" id="KW-1185">Reference proteome</keyword>
<evidence type="ECO:0000313" key="2">
    <source>
        <dbReference type="EMBL" id="MEQ2215762.1"/>
    </source>
</evidence>
<evidence type="ECO:0000313" key="3">
    <source>
        <dbReference type="Proteomes" id="UP001434883"/>
    </source>
</evidence>
<gene>
    <name evidence="2" type="ORF">XENOCAPTIV_005697</name>
</gene>
<organism evidence="2 3">
    <name type="scientific">Xenoophorus captivus</name>
    <dbReference type="NCBI Taxonomy" id="1517983"/>
    <lineage>
        <taxon>Eukaryota</taxon>
        <taxon>Metazoa</taxon>
        <taxon>Chordata</taxon>
        <taxon>Craniata</taxon>
        <taxon>Vertebrata</taxon>
        <taxon>Euteleostomi</taxon>
        <taxon>Actinopterygii</taxon>
        <taxon>Neopterygii</taxon>
        <taxon>Teleostei</taxon>
        <taxon>Neoteleostei</taxon>
        <taxon>Acanthomorphata</taxon>
        <taxon>Ovalentaria</taxon>
        <taxon>Atherinomorphae</taxon>
        <taxon>Cyprinodontiformes</taxon>
        <taxon>Goodeidae</taxon>
        <taxon>Xenoophorus</taxon>
    </lineage>
</organism>
<dbReference type="EMBL" id="JAHRIN010068838">
    <property type="protein sequence ID" value="MEQ2215762.1"/>
    <property type="molecule type" value="Genomic_DNA"/>
</dbReference>
<proteinExistence type="predicted"/>
<protein>
    <submittedName>
        <fullName evidence="2">Uncharacterized protein</fullName>
    </submittedName>
</protein>
<dbReference type="Proteomes" id="UP001434883">
    <property type="component" value="Unassembled WGS sequence"/>
</dbReference>
<evidence type="ECO:0000256" key="1">
    <source>
        <dbReference type="SAM" id="MobiDB-lite"/>
    </source>
</evidence>